<keyword evidence="2 9" id="KW-0813">Transport</keyword>
<evidence type="ECO:0000256" key="2">
    <source>
        <dbReference type="ARBA" id="ARBA00022448"/>
    </source>
</evidence>
<dbReference type="Proteomes" id="UP000298180">
    <property type="component" value="Unassembled WGS sequence"/>
</dbReference>
<reference evidence="11 12" key="1">
    <citation type="submission" date="2019-03" db="EMBL/GenBank/DDBJ databases">
        <title>Ramlibacter henchirensis DSM 14656, whole genome shotgun sequence.</title>
        <authorList>
            <person name="Zhang X."/>
            <person name="Feng G."/>
            <person name="Zhu H."/>
        </authorList>
    </citation>
    <scope>NUCLEOTIDE SEQUENCE [LARGE SCALE GENOMIC DNA]</scope>
    <source>
        <strain evidence="11 12">DSM 14656</strain>
    </source>
</reference>
<keyword evidence="12" id="KW-1185">Reference proteome</keyword>
<protein>
    <recommendedName>
        <fullName evidence="9">TRAP transporter small permease protein</fullName>
    </recommendedName>
</protein>
<name>A0A4Z0CBS0_9BURK</name>
<accession>A0A4Z0CBS0</accession>
<dbReference type="PANTHER" id="PTHR35011">
    <property type="entry name" value="2,3-DIKETO-L-GULONATE TRAP TRANSPORTER SMALL PERMEASE PROTEIN YIAM"/>
    <property type="match status" value="1"/>
</dbReference>
<comment type="caution">
    <text evidence="9">Lacks conserved residue(s) required for the propagation of feature annotation.</text>
</comment>
<evidence type="ECO:0000259" key="10">
    <source>
        <dbReference type="Pfam" id="PF04290"/>
    </source>
</evidence>
<dbReference type="GO" id="GO:0022857">
    <property type="term" value="F:transmembrane transporter activity"/>
    <property type="evidence" value="ECO:0007669"/>
    <property type="project" value="UniProtKB-UniRule"/>
</dbReference>
<evidence type="ECO:0000256" key="5">
    <source>
        <dbReference type="ARBA" id="ARBA00022692"/>
    </source>
</evidence>
<feature type="transmembrane region" description="Helical" evidence="9">
    <location>
        <begin position="26"/>
        <end position="44"/>
    </location>
</feature>
<comment type="subunit">
    <text evidence="9">The complex comprises the extracytoplasmic solute receptor protein and the two transmembrane proteins.</text>
</comment>
<keyword evidence="4 9" id="KW-0997">Cell inner membrane</keyword>
<dbReference type="Pfam" id="PF04290">
    <property type="entry name" value="DctQ"/>
    <property type="match status" value="1"/>
</dbReference>
<keyword evidence="5 9" id="KW-0812">Transmembrane</keyword>
<evidence type="ECO:0000256" key="3">
    <source>
        <dbReference type="ARBA" id="ARBA00022475"/>
    </source>
</evidence>
<proteinExistence type="inferred from homology"/>
<evidence type="ECO:0000256" key="4">
    <source>
        <dbReference type="ARBA" id="ARBA00022519"/>
    </source>
</evidence>
<evidence type="ECO:0000256" key="7">
    <source>
        <dbReference type="ARBA" id="ARBA00023136"/>
    </source>
</evidence>
<gene>
    <name evidence="11" type="ORF">EZ313_12480</name>
</gene>
<organism evidence="11 12">
    <name type="scientific">Ramlibacter henchirensis</name>
    <dbReference type="NCBI Taxonomy" id="204072"/>
    <lineage>
        <taxon>Bacteria</taxon>
        <taxon>Pseudomonadati</taxon>
        <taxon>Pseudomonadota</taxon>
        <taxon>Betaproteobacteria</taxon>
        <taxon>Burkholderiales</taxon>
        <taxon>Comamonadaceae</taxon>
        <taxon>Ramlibacter</taxon>
    </lineage>
</organism>
<comment type="function">
    <text evidence="9">Part of the tripartite ATP-independent periplasmic (TRAP) transport system.</text>
</comment>
<dbReference type="GO" id="GO:0005886">
    <property type="term" value="C:plasma membrane"/>
    <property type="evidence" value="ECO:0007669"/>
    <property type="project" value="UniProtKB-SubCell"/>
</dbReference>
<dbReference type="AlphaFoldDB" id="A0A4Z0CBS0"/>
<evidence type="ECO:0000256" key="6">
    <source>
        <dbReference type="ARBA" id="ARBA00022989"/>
    </source>
</evidence>
<sequence length="145" mass="16240">MSVLVILNVITRYAFSYSFTWVEEVTRYMMIWATFLGAGLALRVGGHIAIDTLPNALPAGPARWVRSLIVAVIAASLLAVIWLGIEYAEFGWEQETPVLNWSFGKVYLAIPVGAALMLVHLFFVAPRWIRSGEWERIEGFDPQAL</sequence>
<evidence type="ECO:0000256" key="8">
    <source>
        <dbReference type="ARBA" id="ARBA00038436"/>
    </source>
</evidence>
<dbReference type="GO" id="GO:0015740">
    <property type="term" value="P:C4-dicarboxylate transport"/>
    <property type="evidence" value="ECO:0007669"/>
    <property type="project" value="TreeGrafter"/>
</dbReference>
<evidence type="ECO:0000256" key="9">
    <source>
        <dbReference type="RuleBase" id="RU369079"/>
    </source>
</evidence>
<feature type="transmembrane region" description="Helical" evidence="9">
    <location>
        <begin position="105"/>
        <end position="125"/>
    </location>
</feature>
<keyword evidence="3" id="KW-1003">Cell membrane</keyword>
<dbReference type="InterPro" id="IPR007387">
    <property type="entry name" value="TRAP_DctQ"/>
</dbReference>
<evidence type="ECO:0000313" key="11">
    <source>
        <dbReference type="EMBL" id="TFZ07585.1"/>
    </source>
</evidence>
<keyword evidence="6 9" id="KW-1133">Transmembrane helix</keyword>
<comment type="subcellular location">
    <subcellularLocation>
        <location evidence="1 9">Cell inner membrane</location>
        <topology evidence="1 9">Multi-pass membrane protein</topology>
    </subcellularLocation>
</comment>
<dbReference type="OrthoDB" id="9815614at2"/>
<dbReference type="InterPro" id="IPR055348">
    <property type="entry name" value="DctQ"/>
</dbReference>
<comment type="caution">
    <text evidence="11">The sequence shown here is derived from an EMBL/GenBank/DDBJ whole genome shotgun (WGS) entry which is preliminary data.</text>
</comment>
<comment type="similarity">
    <text evidence="8 9">Belongs to the TRAP transporter small permease family.</text>
</comment>
<feature type="domain" description="Tripartite ATP-independent periplasmic transporters DctQ component" evidence="10">
    <location>
        <begin position="1"/>
        <end position="121"/>
    </location>
</feature>
<dbReference type="PANTHER" id="PTHR35011:SF2">
    <property type="entry name" value="2,3-DIKETO-L-GULONATE TRAP TRANSPORTER SMALL PERMEASE PROTEIN YIAM"/>
    <property type="match status" value="1"/>
</dbReference>
<evidence type="ECO:0000313" key="12">
    <source>
        <dbReference type="Proteomes" id="UP000298180"/>
    </source>
</evidence>
<keyword evidence="7 9" id="KW-0472">Membrane</keyword>
<dbReference type="EMBL" id="SMLM01000001">
    <property type="protein sequence ID" value="TFZ07585.1"/>
    <property type="molecule type" value="Genomic_DNA"/>
</dbReference>
<evidence type="ECO:0000256" key="1">
    <source>
        <dbReference type="ARBA" id="ARBA00004429"/>
    </source>
</evidence>
<feature type="transmembrane region" description="Helical" evidence="9">
    <location>
        <begin position="64"/>
        <end position="85"/>
    </location>
</feature>